<dbReference type="GeneID" id="31929622"/>
<dbReference type="PANTHER" id="PTHR37422">
    <property type="entry name" value="TEICHURONIC ACID BIOSYNTHESIS PROTEIN TUAE"/>
    <property type="match status" value="1"/>
</dbReference>
<evidence type="ECO:0000313" key="7">
    <source>
        <dbReference type="EMBL" id="AJD54049.1"/>
    </source>
</evidence>
<keyword evidence="3 5" id="KW-1133">Transmembrane helix</keyword>
<feature type="transmembrane region" description="Helical" evidence="5">
    <location>
        <begin position="390"/>
        <end position="410"/>
    </location>
</feature>
<evidence type="ECO:0000256" key="2">
    <source>
        <dbReference type="ARBA" id="ARBA00022692"/>
    </source>
</evidence>
<gene>
    <name evidence="7" type="ORF">TH3_19735</name>
</gene>
<dbReference type="KEGG" id="txi:TH3_19735"/>
<dbReference type="AlphaFoldDB" id="A0AB72UIR4"/>
<name>A0AB72UIR4_9PROT</name>
<protein>
    <submittedName>
        <fullName evidence="7">O-antigen polymerase</fullName>
    </submittedName>
</protein>
<evidence type="ECO:0000256" key="5">
    <source>
        <dbReference type="SAM" id="Phobius"/>
    </source>
</evidence>
<accession>A0AB72UIR4</accession>
<feature type="transmembrane region" description="Helical" evidence="5">
    <location>
        <begin position="166"/>
        <end position="184"/>
    </location>
</feature>
<sequence length="419" mass="45531">MISAQSSSVFDRRMHIAATFLLCTIPAFLLFARGVSDGALVLIGLLFLVRSAVYRDWYWVREVDIAILLMIWLILNLLVSPFAEFTGKSFGRSASWIRFVIFYAAVTRWILADEKAVRWVCKAFMITAAVAVADAFYQFFVGYSLLGGQLMTGRLTGPLDRPNIGIYLAKTGFATITLACALCISTSKQNIFRISLATFPFLLAIIFLSGERTASVLTLLAVGSGLIGLFFVGGKSRHAAAAIAALVVGGIGALLILSDRILARVMALGNVVSDYSNSIYGELTSLGWRLFAEHPITGTGMGNFGLVCPSYEAQGLISECHPHPHNFYVEWLSDTGLLGTLPWLAFVGILVWAGLRHFRNGDRQSLVAGLYFGTLVLSLFPLAATQSAFSNWPAIVAWNSIAVAVAALRLSEKHQVKSV</sequence>
<evidence type="ECO:0000313" key="8">
    <source>
        <dbReference type="Proteomes" id="UP000007127"/>
    </source>
</evidence>
<feature type="domain" description="O-antigen ligase-related" evidence="6">
    <location>
        <begin position="201"/>
        <end position="344"/>
    </location>
</feature>
<evidence type="ECO:0000256" key="4">
    <source>
        <dbReference type="ARBA" id="ARBA00023136"/>
    </source>
</evidence>
<organism evidence="7 8">
    <name type="scientific">Thalassospira xiamenensis M-5 = DSM 17429</name>
    <dbReference type="NCBI Taxonomy" id="1123366"/>
    <lineage>
        <taxon>Bacteria</taxon>
        <taxon>Pseudomonadati</taxon>
        <taxon>Pseudomonadota</taxon>
        <taxon>Alphaproteobacteria</taxon>
        <taxon>Rhodospirillales</taxon>
        <taxon>Thalassospiraceae</taxon>
        <taxon>Thalassospira</taxon>
    </lineage>
</organism>
<evidence type="ECO:0000259" key="6">
    <source>
        <dbReference type="Pfam" id="PF04932"/>
    </source>
</evidence>
<dbReference type="PANTHER" id="PTHR37422:SF13">
    <property type="entry name" value="LIPOPOLYSACCHARIDE BIOSYNTHESIS PROTEIN PA4999-RELATED"/>
    <property type="match status" value="1"/>
</dbReference>
<dbReference type="Proteomes" id="UP000007127">
    <property type="component" value="Chromosome"/>
</dbReference>
<dbReference type="Pfam" id="PF04932">
    <property type="entry name" value="Wzy_C"/>
    <property type="match status" value="1"/>
</dbReference>
<dbReference type="InterPro" id="IPR051533">
    <property type="entry name" value="WaaL-like"/>
</dbReference>
<dbReference type="InterPro" id="IPR007016">
    <property type="entry name" value="O-antigen_ligase-rel_domated"/>
</dbReference>
<feature type="transmembrane region" description="Helical" evidence="5">
    <location>
        <begin position="336"/>
        <end position="355"/>
    </location>
</feature>
<feature type="transmembrane region" description="Helical" evidence="5">
    <location>
        <begin position="123"/>
        <end position="146"/>
    </location>
</feature>
<evidence type="ECO:0000256" key="1">
    <source>
        <dbReference type="ARBA" id="ARBA00004141"/>
    </source>
</evidence>
<feature type="transmembrane region" description="Helical" evidence="5">
    <location>
        <begin position="12"/>
        <end position="32"/>
    </location>
</feature>
<reference evidence="7 8" key="1">
    <citation type="journal article" date="2012" name="J. Bacteriol.">
        <title>Genome sequence of Thalassospira xiamenensis type strain M-5.</title>
        <authorList>
            <person name="Lai Q."/>
            <person name="Shao Z."/>
        </authorList>
    </citation>
    <scope>NUCLEOTIDE SEQUENCE [LARGE SCALE GENOMIC DNA]</scope>
    <source>
        <strain evidence="7 8">M-5</strain>
    </source>
</reference>
<dbReference type="RefSeq" id="WP_007088566.1">
    <property type="nucleotide sequence ID" value="NZ_CP004388.1"/>
</dbReference>
<feature type="transmembrane region" description="Helical" evidence="5">
    <location>
        <begin position="239"/>
        <end position="258"/>
    </location>
</feature>
<feature type="transmembrane region" description="Helical" evidence="5">
    <location>
        <begin position="95"/>
        <end position="111"/>
    </location>
</feature>
<feature type="transmembrane region" description="Helical" evidence="5">
    <location>
        <begin position="191"/>
        <end position="208"/>
    </location>
</feature>
<dbReference type="EMBL" id="CP004388">
    <property type="protein sequence ID" value="AJD54049.1"/>
    <property type="molecule type" value="Genomic_DNA"/>
</dbReference>
<evidence type="ECO:0000256" key="3">
    <source>
        <dbReference type="ARBA" id="ARBA00022989"/>
    </source>
</evidence>
<comment type="subcellular location">
    <subcellularLocation>
        <location evidence="1">Membrane</location>
        <topology evidence="1">Multi-pass membrane protein</topology>
    </subcellularLocation>
</comment>
<keyword evidence="2 5" id="KW-0812">Transmembrane</keyword>
<keyword evidence="4 5" id="KW-0472">Membrane</keyword>
<feature type="transmembrane region" description="Helical" evidence="5">
    <location>
        <begin position="65"/>
        <end position="83"/>
    </location>
</feature>
<feature type="transmembrane region" description="Helical" evidence="5">
    <location>
        <begin position="367"/>
        <end position="384"/>
    </location>
</feature>
<dbReference type="GO" id="GO:0016020">
    <property type="term" value="C:membrane"/>
    <property type="evidence" value="ECO:0007669"/>
    <property type="project" value="UniProtKB-SubCell"/>
</dbReference>
<proteinExistence type="predicted"/>
<feature type="transmembrane region" description="Helical" evidence="5">
    <location>
        <begin position="214"/>
        <end position="232"/>
    </location>
</feature>